<dbReference type="PANTHER" id="PTHR28083:SF1">
    <property type="entry name" value="GOOD FOR FULL DBP5 ACTIVITY PROTEIN 2"/>
    <property type="match status" value="1"/>
</dbReference>
<dbReference type="Pfam" id="PF21762">
    <property type="entry name" value="DEDDh_C"/>
    <property type="match status" value="1"/>
</dbReference>
<dbReference type="GO" id="GO:0005634">
    <property type="term" value="C:nucleus"/>
    <property type="evidence" value="ECO:0007669"/>
    <property type="project" value="TreeGrafter"/>
</dbReference>
<dbReference type="Proteomes" id="UP000247810">
    <property type="component" value="Unassembled WGS sequence"/>
</dbReference>
<gene>
    <name evidence="3" type="ORF">BO71DRAFT_357002</name>
</gene>
<dbReference type="InterPro" id="IPR048519">
    <property type="entry name" value="Gfd2/YDR514C-like_C"/>
</dbReference>
<sequence length="480" mass="54162">MGPEDRLKMLFTEDESLLQLDTRLVVPEPVSPAEQEQTPAALQTSQPVEEQSATKEQPPIETTPQPIDKLPPPDGTFTPLLALAKYPYRRITGDLSERVADRFFNAGKFWERPWDMYYVYAPASRGSKCVLLTPTSQVNQFLQEINRELECTLTLPTDARAGLVLPFTEAYPQPIYVGHSTSRETKDRLEMSIPGPANEPLEAGMDEENAAFETMMDGAVAAIRPKKKASRQKQMMRQIHTRDTQELVRRLQQYFGLREMASPEEASMVAWDEPNPASGLSAIDVHQTVPHPFWREPLFVSLDVEANEHCHAQITEVGISVLDTRALVGVPPGDGGEQWRARIESRHLRVREYRHVVNHQFVVGCPGMFRFGESEWVWLRELGEEVRRGLQLDRAMSRRVVLVGHSLASDEQYLRQMGVVTGAMRDKVDTAEVFQLVRKEASVRSLGGVMAELGMEGWHLHNAGNDARYTMEVMVGMLMG</sequence>
<evidence type="ECO:0000256" key="1">
    <source>
        <dbReference type="SAM" id="MobiDB-lite"/>
    </source>
</evidence>
<dbReference type="STRING" id="1448320.A0A319D5Q6"/>
<dbReference type="OrthoDB" id="5953249at2759"/>
<dbReference type="AlphaFoldDB" id="A0A319D5Q6"/>
<protein>
    <recommendedName>
        <fullName evidence="2">Gfd2/YDR514C-like C-terminal domain-containing protein</fullName>
    </recommendedName>
</protein>
<dbReference type="Gene3D" id="3.30.420.10">
    <property type="entry name" value="Ribonuclease H-like superfamily/Ribonuclease H"/>
    <property type="match status" value="1"/>
</dbReference>
<dbReference type="SUPFAM" id="SSF53098">
    <property type="entry name" value="Ribonuclease H-like"/>
    <property type="match status" value="1"/>
</dbReference>
<accession>A0A319D5Q6</accession>
<feature type="compositionally biased region" description="Polar residues" evidence="1">
    <location>
        <begin position="34"/>
        <end position="65"/>
    </location>
</feature>
<keyword evidence="4" id="KW-1185">Reference proteome</keyword>
<feature type="region of interest" description="Disordered" evidence="1">
    <location>
        <begin position="26"/>
        <end position="74"/>
    </location>
</feature>
<name>A0A319D5Q6_9EURO</name>
<reference evidence="3 4" key="1">
    <citation type="submission" date="2018-02" db="EMBL/GenBank/DDBJ databases">
        <title>The genomes of Aspergillus section Nigri reveals drivers in fungal speciation.</title>
        <authorList>
            <consortium name="DOE Joint Genome Institute"/>
            <person name="Vesth T.C."/>
            <person name="Nybo J."/>
            <person name="Theobald S."/>
            <person name="Brandl J."/>
            <person name="Frisvad J.C."/>
            <person name="Nielsen K.F."/>
            <person name="Lyhne E.K."/>
            <person name="Kogle M.E."/>
            <person name="Kuo A."/>
            <person name="Riley R."/>
            <person name="Clum A."/>
            <person name="Nolan M."/>
            <person name="Lipzen A."/>
            <person name="Salamov A."/>
            <person name="Henrissat B."/>
            <person name="Wiebenga A."/>
            <person name="De vries R.P."/>
            <person name="Grigoriev I.V."/>
            <person name="Mortensen U.H."/>
            <person name="Andersen M.R."/>
            <person name="Baker S.E."/>
        </authorList>
    </citation>
    <scope>NUCLEOTIDE SEQUENCE [LARGE SCALE GENOMIC DNA]</scope>
    <source>
        <strain evidence="3 4">CBS 707.79</strain>
    </source>
</reference>
<dbReference type="GO" id="GO:0003676">
    <property type="term" value="F:nucleic acid binding"/>
    <property type="evidence" value="ECO:0007669"/>
    <property type="project" value="InterPro"/>
</dbReference>
<evidence type="ECO:0000313" key="4">
    <source>
        <dbReference type="Proteomes" id="UP000247810"/>
    </source>
</evidence>
<evidence type="ECO:0000259" key="2">
    <source>
        <dbReference type="Pfam" id="PF21762"/>
    </source>
</evidence>
<dbReference type="InterPro" id="IPR012337">
    <property type="entry name" value="RNaseH-like_sf"/>
</dbReference>
<organism evidence="3 4">
    <name type="scientific">Aspergillus ellipticus CBS 707.79</name>
    <dbReference type="NCBI Taxonomy" id="1448320"/>
    <lineage>
        <taxon>Eukaryota</taxon>
        <taxon>Fungi</taxon>
        <taxon>Dikarya</taxon>
        <taxon>Ascomycota</taxon>
        <taxon>Pezizomycotina</taxon>
        <taxon>Eurotiomycetes</taxon>
        <taxon>Eurotiomycetidae</taxon>
        <taxon>Eurotiales</taxon>
        <taxon>Aspergillaceae</taxon>
        <taxon>Aspergillus</taxon>
        <taxon>Aspergillus subgen. Circumdati</taxon>
    </lineage>
</organism>
<dbReference type="EMBL" id="KZ825912">
    <property type="protein sequence ID" value="PYH92624.1"/>
    <property type="molecule type" value="Genomic_DNA"/>
</dbReference>
<proteinExistence type="predicted"/>
<dbReference type="VEuPathDB" id="FungiDB:BO71DRAFT_357002"/>
<dbReference type="PANTHER" id="PTHR28083">
    <property type="entry name" value="GOOD FOR FULL DBP5 ACTIVITY PROTEIN 2"/>
    <property type="match status" value="1"/>
</dbReference>
<dbReference type="InterPro" id="IPR036397">
    <property type="entry name" value="RNaseH_sf"/>
</dbReference>
<evidence type="ECO:0000313" key="3">
    <source>
        <dbReference type="EMBL" id="PYH92624.1"/>
    </source>
</evidence>
<feature type="domain" description="Gfd2/YDR514C-like C-terminal" evidence="2">
    <location>
        <begin position="299"/>
        <end position="477"/>
    </location>
</feature>
<feature type="non-terminal residue" evidence="3">
    <location>
        <position position="480"/>
    </location>
</feature>
<dbReference type="InterPro" id="IPR040151">
    <property type="entry name" value="Gfd2/YDR514C-like"/>
</dbReference>